<feature type="compositionally biased region" description="Low complexity" evidence="1">
    <location>
        <begin position="485"/>
        <end position="500"/>
    </location>
</feature>
<sequence>MEVVCKSGSQAPPIIKLAHSRDGRIGLSEHTNDPRRQLLFLASLIDSSNAVEEVDAHPLGDSAAREGIDPWDDIDGVEADADNGFVEEGDSITFDLSFLGAARNLHEFLLTPCIWVPPSSTSGAKSNIQARKVRRVEIMNPMNRLEEVVYVPNMGARLHQFRSRLSGEDLETVLLDSQAHRCLSAGPILANCSKKVWSEADVEFHFRSTQAHFVAEGMNIMDGHDQDYQECYYPRKGKPGRSPASSHAFADVELGRGVVEIKPLSLINDEFIPKLLDVPQAFLADLIQKYGTNKGFLFKFSSPSSARDMVGPNIQPLLQVWTQLQEKGFQYGQSSSHNWSFFLVKDPATPRRIYLSACFSAFPSAPTTPSESGVYSMYNFFRIATKPGYSESFLEELREGLQDHFIAVDSRNIDDLGENPTSMPSVNLGQGTVGFLYHDQPGTKGGEVLRNLSRKVYTELSSSEGDSDRPLRRTLKDGAMTQVLAGKGKPAKPIKGQAPASRLPVLANRTRTLATVAGPSTSTSAGPSRGAGRPSSARPKTRHRIKDHGQE</sequence>
<feature type="compositionally biased region" description="Polar residues" evidence="1">
    <location>
        <begin position="509"/>
        <end position="526"/>
    </location>
</feature>
<name>A0AAD7A4T0_9AGAR</name>
<accession>A0AAD7A4T0</accession>
<evidence type="ECO:0000313" key="3">
    <source>
        <dbReference type="Proteomes" id="UP001218218"/>
    </source>
</evidence>
<reference evidence="2" key="1">
    <citation type="submission" date="2023-03" db="EMBL/GenBank/DDBJ databases">
        <title>Massive genome expansion in bonnet fungi (Mycena s.s.) driven by repeated elements and novel gene families across ecological guilds.</title>
        <authorList>
            <consortium name="Lawrence Berkeley National Laboratory"/>
            <person name="Harder C.B."/>
            <person name="Miyauchi S."/>
            <person name="Viragh M."/>
            <person name="Kuo A."/>
            <person name="Thoen E."/>
            <person name="Andreopoulos B."/>
            <person name="Lu D."/>
            <person name="Skrede I."/>
            <person name="Drula E."/>
            <person name="Henrissat B."/>
            <person name="Morin E."/>
            <person name="Kohler A."/>
            <person name="Barry K."/>
            <person name="LaButti K."/>
            <person name="Morin E."/>
            <person name="Salamov A."/>
            <person name="Lipzen A."/>
            <person name="Mereny Z."/>
            <person name="Hegedus B."/>
            <person name="Baldrian P."/>
            <person name="Stursova M."/>
            <person name="Weitz H."/>
            <person name="Taylor A."/>
            <person name="Grigoriev I.V."/>
            <person name="Nagy L.G."/>
            <person name="Martin F."/>
            <person name="Kauserud H."/>
        </authorList>
    </citation>
    <scope>NUCLEOTIDE SEQUENCE</scope>
    <source>
        <strain evidence="2">CBHHK002</strain>
    </source>
</reference>
<feature type="region of interest" description="Disordered" evidence="1">
    <location>
        <begin position="479"/>
        <end position="551"/>
    </location>
</feature>
<feature type="compositionally biased region" description="Basic residues" evidence="1">
    <location>
        <begin position="539"/>
        <end position="551"/>
    </location>
</feature>
<comment type="caution">
    <text evidence="2">The sequence shown here is derived from an EMBL/GenBank/DDBJ whole genome shotgun (WGS) entry which is preliminary data.</text>
</comment>
<gene>
    <name evidence="2" type="ORF">DFH08DRAFT_999600</name>
</gene>
<organism evidence="2 3">
    <name type="scientific">Mycena albidolilacea</name>
    <dbReference type="NCBI Taxonomy" id="1033008"/>
    <lineage>
        <taxon>Eukaryota</taxon>
        <taxon>Fungi</taxon>
        <taxon>Dikarya</taxon>
        <taxon>Basidiomycota</taxon>
        <taxon>Agaricomycotina</taxon>
        <taxon>Agaricomycetes</taxon>
        <taxon>Agaricomycetidae</taxon>
        <taxon>Agaricales</taxon>
        <taxon>Marasmiineae</taxon>
        <taxon>Mycenaceae</taxon>
        <taxon>Mycena</taxon>
    </lineage>
</organism>
<dbReference type="Proteomes" id="UP001218218">
    <property type="component" value="Unassembled WGS sequence"/>
</dbReference>
<dbReference type="AlphaFoldDB" id="A0AAD7A4T0"/>
<proteinExistence type="predicted"/>
<protein>
    <submittedName>
        <fullName evidence="2">Uncharacterized protein</fullName>
    </submittedName>
</protein>
<keyword evidence="3" id="KW-1185">Reference proteome</keyword>
<evidence type="ECO:0000313" key="2">
    <source>
        <dbReference type="EMBL" id="KAJ7349498.1"/>
    </source>
</evidence>
<evidence type="ECO:0000256" key="1">
    <source>
        <dbReference type="SAM" id="MobiDB-lite"/>
    </source>
</evidence>
<dbReference type="EMBL" id="JARIHO010000016">
    <property type="protein sequence ID" value="KAJ7349498.1"/>
    <property type="molecule type" value="Genomic_DNA"/>
</dbReference>